<reference evidence="4 5" key="1">
    <citation type="submission" date="2016-10" db="EMBL/GenBank/DDBJ databases">
        <authorList>
            <person name="de Groot N.N."/>
        </authorList>
    </citation>
    <scope>NUCLEOTIDE SEQUENCE [LARGE SCALE GENOMIC DNA]</scope>
    <source>
        <strain evidence="4 5">DSM 16957</strain>
    </source>
</reference>
<protein>
    <submittedName>
        <fullName evidence="4">Response regulator receiver domain-containing protein</fullName>
    </submittedName>
</protein>
<dbReference type="GO" id="GO:0000160">
    <property type="term" value="P:phosphorelay signal transduction system"/>
    <property type="evidence" value="ECO:0007669"/>
    <property type="project" value="InterPro"/>
</dbReference>
<dbReference type="EMBL" id="FNAG01000009">
    <property type="protein sequence ID" value="SDD88124.1"/>
    <property type="molecule type" value="Genomic_DNA"/>
</dbReference>
<feature type="modified residue" description="4-aspartylphosphate" evidence="2">
    <location>
        <position position="56"/>
    </location>
</feature>
<sequence>MTERLPRVLAVDDEPNILRALNRSLYGAVELVTAVGPEEGLRTLESDPAFDIVLSDMRMPGMDGVAFLQCVAQRWPGTVRILLTGMGDTGSSDAARASGAIHRVLAKPCPADELKLVITEAMRRAGA</sequence>
<dbReference type="SUPFAM" id="SSF52172">
    <property type="entry name" value="CheY-like"/>
    <property type="match status" value="1"/>
</dbReference>
<dbReference type="STRING" id="265719.SAMN04488509_10998"/>
<dbReference type="PROSITE" id="PS50110">
    <property type="entry name" value="RESPONSE_REGULATORY"/>
    <property type="match status" value="1"/>
</dbReference>
<dbReference type="PANTHER" id="PTHR44591">
    <property type="entry name" value="STRESS RESPONSE REGULATOR PROTEIN 1"/>
    <property type="match status" value="1"/>
</dbReference>
<evidence type="ECO:0000313" key="4">
    <source>
        <dbReference type="EMBL" id="SDD88124.1"/>
    </source>
</evidence>
<gene>
    <name evidence="4" type="ORF">SAMN04488509_10998</name>
</gene>
<dbReference type="PANTHER" id="PTHR44591:SF19">
    <property type="entry name" value="TWO-COMPONENT RESPONSE REGULATOR-RELATED"/>
    <property type="match status" value="1"/>
</dbReference>
<evidence type="ECO:0000256" key="1">
    <source>
        <dbReference type="ARBA" id="ARBA00022553"/>
    </source>
</evidence>
<name>A0A1G6YCC4_9GAMM</name>
<dbReference type="Pfam" id="PF00072">
    <property type="entry name" value="Response_reg"/>
    <property type="match status" value="1"/>
</dbReference>
<evidence type="ECO:0000259" key="3">
    <source>
        <dbReference type="PROSITE" id="PS50110"/>
    </source>
</evidence>
<accession>A0A1G6YCC4</accession>
<proteinExistence type="predicted"/>
<dbReference type="Gene3D" id="3.40.50.2300">
    <property type="match status" value="1"/>
</dbReference>
<organism evidence="4 5">
    <name type="scientific">Aquimonas voraii</name>
    <dbReference type="NCBI Taxonomy" id="265719"/>
    <lineage>
        <taxon>Bacteria</taxon>
        <taxon>Pseudomonadati</taxon>
        <taxon>Pseudomonadota</taxon>
        <taxon>Gammaproteobacteria</taxon>
        <taxon>Lysobacterales</taxon>
        <taxon>Lysobacteraceae</taxon>
        <taxon>Aquimonas</taxon>
    </lineage>
</organism>
<dbReference type="Proteomes" id="UP000199603">
    <property type="component" value="Unassembled WGS sequence"/>
</dbReference>
<dbReference type="SMART" id="SM00448">
    <property type="entry name" value="REC"/>
    <property type="match status" value="1"/>
</dbReference>
<dbReference type="CDD" id="cd17569">
    <property type="entry name" value="REC_HupR-like"/>
    <property type="match status" value="1"/>
</dbReference>
<keyword evidence="5" id="KW-1185">Reference proteome</keyword>
<dbReference type="InterPro" id="IPR011006">
    <property type="entry name" value="CheY-like_superfamily"/>
</dbReference>
<evidence type="ECO:0000313" key="5">
    <source>
        <dbReference type="Proteomes" id="UP000199603"/>
    </source>
</evidence>
<dbReference type="AlphaFoldDB" id="A0A1G6YCC4"/>
<dbReference type="RefSeq" id="WP_176764206.1">
    <property type="nucleotide sequence ID" value="NZ_FNAG01000009.1"/>
</dbReference>
<evidence type="ECO:0000256" key="2">
    <source>
        <dbReference type="PROSITE-ProRule" id="PRU00169"/>
    </source>
</evidence>
<keyword evidence="1 2" id="KW-0597">Phosphoprotein</keyword>
<dbReference type="InterPro" id="IPR001789">
    <property type="entry name" value="Sig_transdc_resp-reg_receiver"/>
</dbReference>
<feature type="domain" description="Response regulatory" evidence="3">
    <location>
        <begin position="7"/>
        <end position="122"/>
    </location>
</feature>
<dbReference type="InterPro" id="IPR050595">
    <property type="entry name" value="Bact_response_regulator"/>
</dbReference>